<evidence type="ECO:0000256" key="1">
    <source>
        <dbReference type="ARBA" id="ARBA00004653"/>
    </source>
</evidence>
<keyword evidence="5" id="KW-0653">Protein transport</keyword>
<comment type="subcellular location">
    <subcellularLocation>
        <location evidence="1">Golgi apparatus membrane</location>
        <topology evidence="1">Multi-pass membrane protein</topology>
    </subcellularLocation>
</comment>
<dbReference type="Proteomes" id="UP001497392">
    <property type="component" value="Unassembled WGS sequence"/>
</dbReference>
<keyword evidence="12" id="KW-1185">Reference proteome</keyword>
<reference evidence="11 12" key="1">
    <citation type="submission" date="2024-06" db="EMBL/GenBank/DDBJ databases">
        <authorList>
            <person name="Kraege A."/>
            <person name="Thomma B."/>
        </authorList>
    </citation>
    <scope>NUCLEOTIDE SEQUENCE [LARGE SCALE GENOMIC DNA]</scope>
</reference>
<comment type="similarity">
    <text evidence="2">Belongs to the SYS1 family.</text>
</comment>
<evidence type="ECO:0000256" key="2">
    <source>
        <dbReference type="ARBA" id="ARBA00008160"/>
    </source>
</evidence>
<evidence type="ECO:0000313" key="12">
    <source>
        <dbReference type="Proteomes" id="UP001497392"/>
    </source>
</evidence>
<keyword evidence="3" id="KW-0813">Transport</keyword>
<feature type="transmembrane region" description="Helical" evidence="10">
    <location>
        <begin position="12"/>
        <end position="36"/>
    </location>
</feature>
<evidence type="ECO:0000256" key="10">
    <source>
        <dbReference type="SAM" id="Phobius"/>
    </source>
</evidence>
<evidence type="ECO:0000256" key="6">
    <source>
        <dbReference type="ARBA" id="ARBA00022989"/>
    </source>
</evidence>
<feature type="transmembrane region" description="Helical" evidence="10">
    <location>
        <begin position="116"/>
        <end position="136"/>
    </location>
</feature>
<keyword evidence="8 10" id="KW-0472">Membrane</keyword>
<evidence type="ECO:0000313" key="11">
    <source>
        <dbReference type="EMBL" id="CAL5222219.1"/>
    </source>
</evidence>
<accession>A0ABP1FQL3</accession>
<organism evidence="11 12">
    <name type="scientific">Coccomyxa viridis</name>
    <dbReference type="NCBI Taxonomy" id="1274662"/>
    <lineage>
        <taxon>Eukaryota</taxon>
        <taxon>Viridiplantae</taxon>
        <taxon>Chlorophyta</taxon>
        <taxon>core chlorophytes</taxon>
        <taxon>Trebouxiophyceae</taxon>
        <taxon>Trebouxiophyceae incertae sedis</taxon>
        <taxon>Coccomyxaceae</taxon>
        <taxon>Coccomyxa</taxon>
    </lineage>
</organism>
<dbReference type="EMBL" id="CAXHTA020000006">
    <property type="protein sequence ID" value="CAL5222219.1"/>
    <property type="molecule type" value="Genomic_DNA"/>
</dbReference>
<dbReference type="PANTHER" id="PTHR12952:SF0">
    <property type="entry name" value="PROTEIN SYS1 HOMOLOG"/>
    <property type="match status" value="1"/>
</dbReference>
<evidence type="ECO:0000256" key="8">
    <source>
        <dbReference type="ARBA" id="ARBA00023136"/>
    </source>
</evidence>
<keyword evidence="7" id="KW-0333">Golgi apparatus</keyword>
<dbReference type="Pfam" id="PF09801">
    <property type="entry name" value="SYS1"/>
    <property type="match status" value="1"/>
</dbReference>
<comment type="caution">
    <text evidence="11">The sequence shown here is derived from an EMBL/GenBank/DDBJ whole genome shotgun (WGS) entry which is preliminary data.</text>
</comment>
<evidence type="ECO:0000256" key="9">
    <source>
        <dbReference type="SAM" id="MobiDB-lite"/>
    </source>
</evidence>
<name>A0ABP1FQL3_9CHLO</name>
<keyword evidence="6 10" id="KW-1133">Transmembrane helix</keyword>
<protein>
    <submittedName>
        <fullName evidence="11">G4551 protein</fullName>
    </submittedName>
</protein>
<gene>
    <name evidence="11" type="primary">g4551</name>
    <name evidence="11" type="ORF">VP750_LOCUS3878</name>
</gene>
<evidence type="ECO:0000256" key="5">
    <source>
        <dbReference type="ARBA" id="ARBA00022927"/>
    </source>
</evidence>
<evidence type="ECO:0000256" key="3">
    <source>
        <dbReference type="ARBA" id="ARBA00022448"/>
    </source>
</evidence>
<evidence type="ECO:0000256" key="4">
    <source>
        <dbReference type="ARBA" id="ARBA00022692"/>
    </source>
</evidence>
<evidence type="ECO:0000256" key="7">
    <source>
        <dbReference type="ARBA" id="ARBA00023034"/>
    </source>
</evidence>
<sequence>MFYGANVWDPWLILAQIVTVQCLFYLSFGLLLYVFLGPYVNHLALSHFFVASSINLYSFAGWMITATNLLNSLSVALSLMFVVERAKKCLDFAATCYVLHLAIVSMVGGFPRTPTWWVVNGTAMAIAALLGEWLCVRRELQDIPMGGVARRWSGASEAFKSPTSVAALTGALFGRSSRSGTGGVQLATNRSLRGTPEDQAAAPAQLPSG</sequence>
<dbReference type="InterPro" id="IPR019185">
    <property type="entry name" value="Integral_membrane_SYS1-rel"/>
</dbReference>
<proteinExistence type="inferred from homology"/>
<keyword evidence="4 10" id="KW-0812">Transmembrane</keyword>
<feature type="region of interest" description="Disordered" evidence="9">
    <location>
        <begin position="177"/>
        <end position="209"/>
    </location>
</feature>
<dbReference type="PANTHER" id="PTHR12952">
    <property type="entry name" value="SYS1"/>
    <property type="match status" value="1"/>
</dbReference>